<dbReference type="STRING" id="81857.IV38_GL001677"/>
<dbReference type="EMBL" id="JQAT01000004">
    <property type="protein sequence ID" value="KRN28223.1"/>
    <property type="molecule type" value="Genomic_DNA"/>
</dbReference>
<evidence type="ECO:0000313" key="3">
    <source>
        <dbReference type="Proteomes" id="UP000051645"/>
    </source>
</evidence>
<sequence length="344" mass="38098">MKKGLLIGGALFSIGLAGVTFQQPHHPQVVQAAAKQTSYLPYRIYQYSKPKGLAKVVGAYTIRTKTEQLWLNIKQNGQYTLFTQVSGTLPSDTDQAKTYFDAQNQYRTTTTPVQSSLSTGVVEKKFGRFVLADLNQLDNLLLPDQTGKLVLTTSYTTQANIRSFDSNSNVNYIDAHTMHTPNINYEQAYKKMPQIAADGTRLTFIGLNTPDSTTAKGTLTKVKTVPSKVKKSIYQVAPQLKKKPHFTNLNQFFQYVVPGTTNIVADHYTAIDPAKLKGGYTENGKAVKVKYAFGEIEDTDDPANNTQIAYATDGKKIYVPVDQDRLVSDDGALDWRVATAQDFN</sequence>
<evidence type="ECO:0000313" key="2">
    <source>
        <dbReference type="EMBL" id="KRN30901.1"/>
    </source>
</evidence>
<protein>
    <submittedName>
        <fullName evidence="1">Uncharacterized protein</fullName>
    </submittedName>
</protein>
<name>A0A0R2FHW0_9LACO</name>
<evidence type="ECO:0000313" key="1">
    <source>
        <dbReference type="EMBL" id="KRN28223.1"/>
    </source>
</evidence>
<dbReference type="Proteomes" id="UP000051751">
    <property type="component" value="Unassembled WGS sequence"/>
</dbReference>
<proteinExistence type="predicted"/>
<dbReference type="PATRIC" id="fig|81857.3.peg.1687"/>
<reference evidence="3 4" key="1">
    <citation type="journal article" date="2015" name="Genome Announc.">
        <title>Expanding the biotechnology potential of lactobacilli through comparative genomics of 213 strains and associated genera.</title>
        <authorList>
            <person name="Sun Z."/>
            <person name="Harris H.M."/>
            <person name="McCann A."/>
            <person name="Guo C."/>
            <person name="Argimon S."/>
            <person name="Zhang W."/>
            <person name="Yang X."/>
            <person name="Jeffery I.B."/>
            <person name="Cooney J.C."/>
            <person name="Kagawa T.F."/>
            <person name="Liu W."/>
            <person name="Song Y."/>
            <person name="Salvetti E."/>
            <person name="Wrobel A."/>
            <person name="Rasinkangas P."/>
            <person name="Parkhill J."/>
            <person name="Rea M.C."/>
            <person name="O'Sullivan O."/>
            <person name="Ritari J."/>
            <person name="Douillard F.P."/>
            <person name="Paul Ross R."/>
            <person name="Yang R."/>
            <person name="Briner A.E."/>
            <person name="Felis G.E."/>
            <person name="de Vos W.M."/>
            <person name="Barrangou R."/>
            <person name="Klaenhammer T.R."/>
            <person name="Caufield P.W."/>
            <person name="Cui Y."/>
            <person name="Zhang H."/>
            <person name="O'Toole P.W."/>
        </authorList>
    </citation>
    <scope>NUCLEOTIDE SEQUENCE [LARGE SCALE GENOMIC DNA]</scope>
    <source>
        <strain evidence="1 4">ATCC BAA-66</strain>
        <strain evidence="2 3">DSM 13344</strain>
    </source>
</reference>
<gene>
    <name evidence="1" type="ORF">IV38_GL001677</name>
    <name evidence="2" type="ORF">IV40_GL001538</name>
</gene>
<organism evidence="1 4">
    <name type="scientific">Lactobacillus selangorensis</name>
    <dbReference type="NCBI Taxonomy" id="81857"/>
    <lineage>
        <taxon>Bacteria</taxon>
        <taxon>Bacillati</taxon>
        <taxon>Bacillota</taxon>
        <taxon>Bacilli</taxon>
        <taxon>Lactobacillales</taxon>
        <taxon>Lactobacillaceae</taxon>
        <taxon>Lactobacillus</taxon>
    </lineage>
</organism>
<dbReference type="RefSeq" id="WP_057770021.1">
    <property type="nucleotide sequence ID" value="NZ_JQAT01000004.1"/>
</dbReference>
<keyword evidence="3" id="KW-1185">Reference proteome</keyword>
<dbReference type="Proteomes" id="UP000051645">
    <property type="component" value="Unassembled WGS sequence"/>
</dbReference>
<dbReference type="AlphaFoldDB" id="A0A0R2FHW0"/>
<dbReference type="EMBL" id="JQAZ01000005">
    <property type="protein sequence ID" value="KRN30901.1"/>
    <property type="molecule type" value="Genomic_DNA"/>
</dbReference>
<comment type="caution">
    <text evidence="1">The sequence shown here is derived from an EMBL/GenBank/DDBJ whole genome shotgun (WGS) entry which is preliminary data.</text>
</comment>
<accession>A0A0R2FHW0</accession>
<evidence type="ECO:0000313" key="4">
    <source>
        <dbReference type="Proteomes" id="UP000051751"/>
    </source>
</evidence>